<accession>A0A834N038</accession>
<dbReference type="GO" id="GO:0031210">
    <property type="term" value="F:phosphatidylcholine binding"/>
    <property type="evidence" value="ECO:0007669"/>
    <property type="project" value="TreeGrafter"/>
</dbReference>
<name>A0A834N038_VESGE</name>
<organism evidence="3 4">
    <name type="scientific">Vespula germanica</name>
    <name type="common">German yellow jacket</name>
    <name type="synonym">Paravespula germanica</name>
    <dbReference type="NCBI Taxonomy" id="30212"/>
    <lineage>
        <taxon>Eukaryota</taxon>
        <taxon>Metazoa</taxon>
        <taxon>Ecdysozoa</taxon>
        <taxon>Arthropoda</taxon>
        <taxon>Hexapoda</taxon>
        <taxon>Insecta</taxon>
        <taxon>Pterygota</taxon>
        <taxon>Neoptera</taxon>
        <taxon>Endopterygota</taxon>
        <taxon>Hymenoptera</taxon>
        <taxon>Apocrita</taxon>
        <taxon>Aculeata</taxon>
        <taxon>Vespoidea</taxon>
        <taxon>Vespidae</taxon>
        <taxon>Vespinae</taxon>
        <taxon>Vespula</taxon>
    </lineage>
</organism>
<dbReference type="SUPFAM" id="SSF55961">
    <property type="entry name" value="Bet v1-like"/>
    <property type="match status" value="1"/>
</dbReference>
<dbReference type="GO" id="GO:0008525">
    <property type="term" value="F:phosphatidylcholine transporter activity"/>
    <property type="evidence" value="ECO:0007669"/>
    <property type="project" value="TreeGrafter"/>
</dbReference>
<dbReference type="GO" id="GO:0035091">
    <property type="term" value="F:phosphatidylinositol binding"/>
    <property type="evidence" value="ECO:0007669"/>
    <property type="project" value="TreeGrafter"/>
</dbReference>
<dbReference type="InterPro" id="IPR023393">
    <property type="entry name" value="START-like_dom_sf"/>
</dbReference>
<reference evidence="3" key="1">
    <citation type="journal article" date="2020" name="G3 (Bethesda)">
        <title>High-Quality Assemblies for Three Invasive Social Wasps from the &lt;i&gt;Vespula&lt;/i&gt; Genus.</title>
        <authorList>
            <person name="Harrop T.W.R."/>
            <person name="Guhlin J."/>
            <person name="McLaughlin G.M."/>
            <person name="Permina E."/>
            <person name="Stockwell P."/>
            <person name="Gilligan J."/>
            <person name="Le Lec M.F."/>
            <person name="Gruber M.A.M."/>
            <person name="Quinn O."/>
            <person name="Lovegrove M."/>
            <person name="Duncan E.J."/>
            <person name="Remnant E.J."/>
            <person name="Van Eeckhoven J."/>
            <person name="Graham B."/>
            <person name="Knapp R.A."/>
            <person name="Langford K.W."/>
            <person name="Kronenberg Z."/>
            <person name="Press M.O."/>
            <person name="Eacker S.M."/>
            <person name="Wilson-Rankin E.E."/>
            <person name="Purcell J."/>
            <person name="Lester P.J."/>
            <person name="Dearden P.K."/>
        </authorList>
    </citation>
    <scope>NUCLEOTIDE SEQUENCE</scope>
    <source>
        <strain evidence="3">Linc-1</strain>
    </source>
</reference>
<feature type="domain" description="Phosphatidylinositol transfer protein N-terminal" evidence="2">
    <location>
        <begin position="9"/>
        <end position="127"/>
    </location>
</feature>
<dbReference type="Proteomes" id="UP000617340">
    <property type="component" value="Unassembled WGS sequence"/>
</dbReference>
<protein>
    <recommendedName>
        <fullName evidence="2">Phosphatidylinositol transfer protein N-terminal domain-containing protein</fullName>
    </recommendedName>
</protein>
<dbReference type="InterPro" id="IPR001666">
    <property type="entry name" value="PI_transfer"/>
</dbReference>
<sequence>MNIRVLQNHLIDIVKDQIDYVKEEDPKLYISEKTGRGPLTDTWLEDYWTEIKGKQQPTSSGKSLMCAYKLCRVEFRYWGMQTKLEKFIHDMALRKVMARAHRQAWAWQDEWFGLTMEDIREIERQTQLALQQKMGLAESGEEVTGDDDQDTNTGNTGMTPQESNVARTLAATLSSIEKNEDLQSPLSVRKPSDIPIINTAVSSEGEISPEDSPTEPPNASPIDEKNEKKSWKKNAASHSPSSAKSMDIQIANWRMESIVRESETSSEEEFFDCQEMNHFARKIAGKAIICRLQTEENIRKTQARIFIKIDNTAEKNSDYYYTGNDTILNSANKRNVHLIRSLRY</sequence>
<gene>
    <name evidence="3" type="ORF">HZH68_011343</name>
</gene>
<feature type="compositionally biased region" description="Acidic residues" evidence="1">
    <location>
        <begin position="139"/>
        <end position="150"/>
    </location>
</feature>
<dbReference type="AlphaFoldDB" id="A0A834N038"/>
<dbReference type="GO" id="GO:0005737">
    <property type="term" value="C:cytoplasm"/>
    <property type="evidence" value="ECO:0007669"/>
    <property type="project" value="TreeGrafter"/>
</dbReference>
<dbReference type="GO" id="GO:0008526">
    <property type="term" value="F:phosphatidylinositol transfer activity"/>
    <property type="evidence" value="ECO:0007669"/>
    <property type="project" value="TreeGrafter"/>
</dbReference>
<dbReference type="PRINTS" id="PR00391">
    <property type="entry name" value="PITRANSFER"/>
</dbReference>
<evidence type="ECO:0000259" key="2">
    <source>
        <dbReference type="Pfam" id="PF02121"/>
    </source>
</evidence>
<evidence type="ECO:0000313" key="3">
    <source>
        <dbReference type="EMBL" id="KAF7391800.1"/>
    </source>
</evidence>
<proteinExistence type="predicted"/>
<keyword evidence="4" id="KW-1185">Reference proteome</keyword>
<evidence type="ECO:0000313" key="4">
    <source>
        <dbReference type="Proteomes" id="UP000617340"/>
    </source>
</evidence>
<dbReference type="PANTHER" id="PTHR10658">
    <property type="entry name" value="PHOSPHATIDYLINOSITOL TRANSFER PROTEIN"/>
    <property type="match status" value="1"/>
</dbReference>
<feature type="region of interest" description="Disordered" evidence="1">
    <location>
        <begin position="133"/>
        <end position="164"/>
    </location>
</feature>
<dbReference type="Pfam" id="PF02121">
    <property type="entry name" value="IP_trans"/>
    <property type="match status" value="1"/>
</dbReference>
<dbReference type="PANTHER" id="PTHR10658:SF81">
    <property type="entry name" value="PROTEIN RETINAL DEGENERATION B"/>
    <property type="match status" value="1"/>
</dbReference>
<dbReference type="InterPro" id="IPR055261">
    <property type="entry name" value="PI_transfer_N"/>
</dbReference>
<dbReference type="Gene3D" id="3.30.530.20">
    <property type="match status" value="1"/>
</dbReference>
<evidence type="ECO:0000256" key="1">
    <source>
        <dbReference type="SAM" id="MobiDB-lite"/>
    </source>
</evidence>
<comment type="caution">
    <text evidence="3">The sequence shown here is derived from an EMBL/GenBank/DDBJ whole genome shotgun (WGS) entry which is preliminary data.</text>
</comment>
<dbReference type="EMBL" id="JACSDZ010000011">
    <property type="protein sequence ID" value="KAF7391800.1"/>
    <property type="molecule type" value="Genomic_DNA"/>
</dbReference>
<feature type="region of interest" description="Disordered" evidence="1">
    <location>
        <begin position="201"/>
        <end position="245"/>
    </location>
</feature>